<organism evidence="2 3">
    <name type="scientific">Phytoactinopolyspora mesophila</name>
    <dbReference type="NCBI Taxonomy" id="2650750"/>
    <lineage>
        <taxon>Bacteria</taxon>
        <taxon>Bacillati</taxon>
        <taxon>Actinomycetota</taxon>
        <taxon>Actinomycetes</taxon>
        <taxon>Jiangellales</taxon>
        <taxon>Jiangellaceae</taxon>
        <taxon>Phytoactinopolyspora</taxon>
    </lineage>
</organism>
<sequence length="83" mass="9185">MALSVKNPEADQLARELTAATGESITEAVVVALRERLERVRGRRASAMTRRLNALQAEVQTYPVIDSRPPEEIIGYDEHGLPT</sequence>
<accession>A0A7K3M7Z1</accession>
<dbReference type="Pfam" id="PF07704">
    <property type="entry name" value="PSK_trans_fac"/>
    <property type="match status" value="1"/>
</dbReference>
<dbReference type="AlphaFoldDB" id="A0A7K3M7Z1"/>
<dbReference type="InterPro" id="IPR011660">
    <property type="entry name" value="VapB-like"/>
</dbReference>
<proteinExistence type="predicted"/>
<evidence type="ECO:0000256" key="1">
    <source>
        <dbReference type="ARBA" id="ARBA00022649"/>
    </source>
</evidence>
<evidence type="ECO:0000313" key="2">
    <source>
        <dbReference type="EMBL" id="NDL59072.1"/>
    </source>
</evidence>
<comment type="caution">
    <text evidence="2">The sequence shown here is derived from an EMBL/GenBank/DDBJ whole genome shotgun (WGS) entry which is preliminary data.</text>
</comment>
<dbReference type="RefSeq" id="WP_162451756.1">
    <property type="nucleotide sequence ID" value="NZ_WLZY01000006.1"/>
</dbReference>
<keyword evidence="1" id="KW-1277">Toxin-antitoxin system</keyword>
<gene>
    <name evidence="2" type="ORF">F7O44_18555</name>
</gene>
<dbReference type="Proteomes" id="UP000460435">
    <property type="component" value="Unassembled WGS sequence"/>
</dbReference>
<evidence type="ECO:0000313" key="3">
    <source>
        <dbReference type="Proteomes" id="UP000460435"/>
    </source>
</evidence>
<name>A0A7K3M7Z1_9ACTN</name>
<reference evidence="2 3" key="1">
    <citation type="submission" date="2019-11" db="EMBL/GenBank/DDBJ databases">
        <authorList>
            <person name="Li X.-J."/>
            <person name="Feng X.-M."/>
        </authorList>
    </citation>
    <scope>NUCLEOTIDE SEQUENCE [LARGE SCALE GENOMIC DNA]</scope>
    <source>
        <strain evidence="2 3">XMNu-373</strain>
    </source>
</reference>
<keyword evidence="3" id="KW-1185">Reference proteome</keyword>
<dbReference type="EMBL" id="WLZY01000006">
    <property type="protein sequence ID" value="NDL59072.1"/>
    <property type="molecule type" value="Genomic_DNA"/>
</dbReference>
<protein>
    <submittedName>
        <fullName evidence="2">Antitoxin</fullName>
    </submittedName>
</protein>